<evidence type="ECO:0000256" key="11">
    <source>
        <dbReference type="ARBA" id="ARBA00022840"/>
    </source>
</evidence>
<dbReference type="PIRSF" id="PIRSF001563">
    <property type="entry name" value="Folylpolyglu_synth"/>
    <property type="match status" value="1"/>
</dbReference>
<comment type="catalytic activity">
    <reaction evidence="18">
        <text>10-formyltetrahydrofolyl-(gamma-L-Glu)(n) + L-glutamate + ATP = 10-formyltetrahydrofolyl-(gamma-L-Glu)(n+1) + ADP + phosphate + H(+)</text>
        <dbReference type="Rhea" id="RHEA:51904"/>
        <dbReference type="Rhea" id="RHEA-COMP:13088"/>
        <dbReference type="Rhea" id="RHEA-COMP:14300"/>
        <dbReference type="ChEBI" id="CHEBI:15378"/>
        <dbReference type="ChEBI" id="CHEBI:29985"/>
        <dbReference type="ChEBI" id="CHEBI:30616"/>
        <dbReference type="ChEBI" id="CHEBI:43474"/>
        <dbReference type="ChEBI" id="CHEBI:134413"/>
        <dbReference type="ChEBI" id="CHEBI:456216"/>
        <dbReference type="EC" id="6.3.2.17"/>
    </reaction>
</comment>
<evidence type="ECO:0000256" key="14">
    <source>
        <dbReference type="ARBA" id="ARBA00030048"/>
    </source>
</evidence>
<comment type="pathway">
    <text evidence="2">Cofactor biosynthesis; tetrahydrofolate biosynthesis; 7,8-dihydrofolate from 2-amino-4-hydroxy-6-hydroxymethyl-7,8-dihydropteridine diphosphate and 4-aminobenzoate: step 2/2.</text>
</comment>
<comment type="catalytic activity">
    <reaction evidence="19">
        <text>(6R)-5,10-methylenetetrahydrofolyl-(gamma-L-Glu)(n) + L-glutamate + ATP = (6R)-5,10-methylenetetrahydrofolyl-(gamma-L-Glu)(n+1) + ADP + phosphate + H(+)</text>
        <dbReference type="Rhea" id="RHEA:51912"/>
        <dbReference type="Rhea" id="RHEA-COMP:13257"/>
        <dbReference type="Rhea" id="RHEA-COMP:13258"/>
        <dbReference type="ChEBI" id="CHEBI:15378"/>
        <dbReference type="ChEBI" id="CHEBI:29985"/>
        <dbReference type="ChEBI" id="CHEBI:30616"/>
        <dbReference type="ChEBI" id="CHEBI:43474"/>
        <dbReference type="ChEBI" id="CHEBI:136572"/>
        <dbReference type="ChEBI" id="CHEBI:456216"/>
        <dbReference type="EC" id="6.3.2.17"/>
    </reaction>
</comment>
<dbReference type="PANTHER" id="PTHR11136">
    <property type="entry name" value="FOLYLPOLYGLUTAMATE SYNTHASE-RELATED"/>
    <property type="match status" value="1"/>
</dbReference>
<gene>
    <name evidence="24" type="primary">folC</name>
    <name evidence="24" type="ORF">DB44_CW00700</name>
</gene>
<evidence type="ECO:0000256" key="7">
    <source>
        <dbReference type="ARBA" id="ARBA00019357"/>
    </source>
</evidence>
<comment type="similarity">
    <text evidence="4 21">Belongs to the folylpolyglutamate synthase family.</text>
</comment>
<evidence type="ECO:0000313" key="24">
    <source>
        <dbReference type="EMBL" id="KIC71897.1"/>
    </source>
</evidence>
<evidence type="ECO:0000256" key="15">
    <source>
        <dbReference type="ARBA" id="ARBA00030592"/>
    </source>
</evidence>
<dbReference type="GO" id="GO:0046656">
    <property type="term" value="P:folic acid biosynthetic process"/>
    <property type="evidence" value="ECO:0007669"/>
    <property type="project" value="UniProtKB-KW"/>
</dbReference>
<dbReference type="Gene3D" id="3.40.1190.10">
    <property type="entry name" value="Mur-like, catalytic domain"/>
    <property type="match status" value="1"/>
</dbReference>
<evidence type="ECO:0000256" key="20">
    <source>
        <dbReference type="ARBA" id="ARBA00049161"/>
    </source>
</evidence>
<dbReference type="InterPro" id="IPR013221">
    <property type="entry name" value="Mur_ligase_cen"/>
</dbReference>
<dbReference type="Gene3D" id="3.90.190.20">
    <property type="entry name" value="Mur ligase, C-terminal domain"/>
    <property type="match status" value="1"/>
</dbReference>
<organism evidence="24 25">
    <name type="scientific">Candidatus Protochlamydia amoebophila</name>
    <dbReference type="NCBI Taxonomy" id="362787"/>
    <lineage>
        <taxon>Bacteria</taxon>
        <taxon>Pseudomonadati</taxon>
        <taxon>Chlamydiota</taxon>
        <taxon>Chlamydiia</taxon>
        <taxon>Parachlamydiales</taxon>
        <taxon>Parachlamydiaceae</taxon>
        <taxon>Candidatus Protochlamydia</taxon>
    </lineage>
</organism>
<feature type="domain" description="Mur ligase central" evidence="23">
    <location>
        <begin position="56"/>
        <end position="210"/>
    </location>
</feature>
<dbReference type="InterPro" id="IPR001645">
    <property type="entry name" value="Folylpolyglutamate_synth"/>
</dbReference>
<evidence type="ECO:0000256" key="12">
    <source>
        <dbReference type="ARBA" id="ARBA00022842"/>
    </source>
</evidence>
<dbReference type="NCBIfam" id="TIGR01499">
    <property type="entry name" value="folC"/>
    <property type="match status" value="1"/>
</dbReference>
<evidence type="ECO:0000256" key="10">
    <source>
        <dbReference type="ARBA" id="ARBA00022741"/>
    </source>
</evidence>
<dbReference type="GO" id="GO:0005524">
    <property type="term" value="F:ATP binding"/>
    <property type="evidence" value="ECO:0007669"/>
    <property type="project" value="UniProtKB-KW"/>
</dbReference>
<evidence type="ECO:0000256" key="19">
    <source>
        <dbReference type="ARBA" id="ARBA00049035"/>
    </source>
</evidence>
<dbReference type="SUPFAM" id="SSF53623">
    <property type="entry name" value="MurD-like peptide ligases, catalytic domain"/>
    <property type="match status" value="1"/>
</dbReference>
<keyword evidence="11 21" id="KW-0067">ATP-binding</keyword>
<evidence type="ECO:0000256" key="18">
    <source>
        <dbReference type="ARBA" id="ARBA00047808"/>
    </source>
</evidence>
<dbReference type="SUPFAM" id="SSF53244">
    <property type="entry name" value="MurD-like peptide ligases, peptide-binding domain"/>
    <property type="match status" value="1"/>
</dbReference>
<evidence type="ECO:0000259" key="23">
    <source>
        <dbReference type="Pfam" id="PF08245"/>
    </source>
</evidence>
<evidence type="ECO:0000256" key="2">
    <source>
        <dbReference type="ARBA" id="ARBA00004799"/>
    </source>
</evidence>
<dbReference type="PATRIC" id="fig|362787.3.peg.1148"/>
<dbReference type="InterPro" id="IPR004101">
    <property type="entry name" value="Mur_ligase_C"/>
</dbReference>
<comment type="caution">
    <text evidence="24">The sequence shown here is derived from an EMBL/GenBank/DDBJ whole genome shotgun (WGS) entry which is preliminary data.</text>
</comment>
<keyword evidence="12" id="KW-0460">Magnesium</keyword>
<protein>
    <recommendedName>
        <fullName evidence="7">Dihydrofolate synthase/folylpolyglutamate synthase</fullName>
        <ecNumber evidence="5">6.3.2.12</ecNumber>
        <ecNumber evidence="6">6.3.2.17</ecNumber>
    </recommendedName>
    <alternativeName>
        <fullName evidence="16">Folylpoly-gamma-glutamate synthetase-dihydrofolate synthetase</fullName>
    </alternativeName>
    <alternativeName>
        <fullName evidence="14">Folylpolyglutamate synthetase</fullName>
    </alternativeName>
    <alternativeName>
        <fullName evidence="15">Tetrahydrofolylpolyglutamate synthase</fullName>
    </alternativeName>
</protein>
<evidence type="ECO:0000256" key="8">
    <source>
        <dbReference type="ARBA" id="ARBA00022598"/>
    </source>
</evidence>
<dbReference type="GO" id="GO:0008841">
    <property type="term" value="F:dihydrofolate synthase activity"/>
    <property type="evidence" value="ECO:0007669"/>
    <property type="project" value="UniProtKB-EC"/>
</dbReference>
<dbReference type="GO" id="GO:0005829">
    <property type="term" value="C:cytosol"/>
    <property type="evidence" value="ECO:0007669"/>
    <property type="project" value="TreeGrafter"/>
</dbReference>
<dbReference type="EC" id="6.3.2.12" evidence="5"/>
<evidence type="ECO:0000256" key="13">
    <source>
        <dbReference type="ARBA" id="ARBA00022909"/>
    </source>
</evidence>
<dbReference type="GO" id="GO:0046872">
    <property type="term" value="F:metal ion binding"/>
    <property type="evidence" value="ECO:0007669"/>
    <property type="project" value="UniProtKB-KW"/>
</dbReference>
<dbReference type="InterPro" id="IPR018109">
    <property type="entry name" value="Folylpolyglutamate_synth_CS"/>
</dbReference>
<dbReference type="PANTHER" id="PTHR11136:SF0">
    <property type="entry name" value="DIHYDROFOLATE SYNTHETASE-RELATED"/>
    <property type="match status" value="1"/>
</dbReference>
<feature type="domain" description="Mur ligase C-terminal" evidence="22">
    <location>
        <begin position="271"/>
        <end position="392"/>
    </location>
</feature>
<evidence type="ECO:0000256" key="6">
    <source>
        <dbReference type="ARBA" id="ARBA00013025"/>
    </source>
</evidence>
<comment type="catalytic activity">
    <reaction evidence="20">
        <text>7,8-dihydropteroate + L-glutamate + ATP = 7,8-dihydrofolate + ADP + phosphate + H(+)</text>
        <dbReference type="Rhea" id="RHEA:23584"/>
        <dbReference type="ChEBI" id="CHEBI:15378"/>
        <dbReference type="ChEBI" id="CHEBI:17839"/>
        <dbReference type="ChEBI" id="CHEBI:29985"/>
        <dbReference type="ChEBI" id="CHEBI:30616"/>
        <dbReference type="ChEBI" id="CHEBI:43474"/>
        <dbReference type="ChEBI" id="CHEBI:57451"/>
        <dbReference type="ChEBI" id="CHEBI:456216"/>
        <dbReference type="EC" id="6.3.2.12"/>
    </reaction>
</comment>
<keyword evidence="8 21" id="KW-0436">Ligase</keyword>
<evidence type="ECO:0000256" key="1">
    <source>
        <dbReference type="ARBA" id="ARBA00002714"/>
    </source>
</evidence>
<dbReference type="GO" id="GO:0004326">
    <property type="term" value="F:tetrahydrofolylpolyglutamate synthase activity"/>
    <property type="evidence" value="ECO:0007669"/>
    <property type="project" value="UniProtKB-EC"/>
</dbReference>
<dbReference type="InterPro" id="IPR036615">
    <property type="entry name" value="Mur_ligase_C_dom_sf"/>
</dbReference>
<comment type="function">
    <text evidence="1">Functions in two distinct reactions of the de novo folate biosynthetic pathway. Catalyzes the addition of a glutamate residue to dihydropteroate (7,8-dihydropteroate or H2Pte) to form dihydrofolate (7,8-dihydrofolate monoglutamate or H2Pte-Glu). Also catalyzes successive additions of L-glutamate to tetrahydrofolate or 10-formyltetrahydrofolate or 5,10-methylenetetrahydrofolate, leading to folylpolyglutamate derivatives.</text>
</comment>
<evidence type="ECO:0000256" key="3">
    <source>
        <dbReference type="ARBA" id="ARBA00005150"/>
    </source>
</evidence>
<dbReference type="EMBL" id="JSAN01000069">
    <property type="protein sequence ID" value="KIC71897.1"/>
    <property type="molecule type" value="Genomic_DNA"/>
</dbReference>
<evidence type="ECO:0000256" key="16">
    <source>
        <dbReference type="ARBA" id="ARBA00032510"/>
    </source>
</evidence>
<dbReference type="Pfam" id="PF02875">
    <property type="entry name" value="Mur_ligase_C"/>
    <property type="match status" value="1"/>
</dbReference>
<dbReference type="EC" id="6.3.2.17" evidence="6"/>
<evidence type="ECO:0000313" key="25">
    <source>
        <dbReference type="Proteomes" id="UP000031465"/>
    </source>
</evidence>
<evidence type="ECO:0000256" key="21">
    <source>
        <dbReference type="PIRNR" id="PIRNR001563"/>
    </source>
</evidence>
<proteinExistence type="inferred from homology"/>
<dbReference type="InterPro" id="IPR036565">
    <property type="entry name" value="Mur-like_cat_sf"/>
</dbReference>
<dbReference type="AlphaFoldDB" id="A0A0C1JXC4"/>
<dbReference type="PROSITE" id="PS01012">
    <property type="entry name" value="FOLYLPOLYGLU_SYNT_2"/>
    <property type="match status" value="1"/>
</dbReference>
<reference evidence="24 25" key="1">
    <citation type="journal article" date="2014" name="Mol. Biol. Evol.">
        <title>Massive expansion of Ubiquitination-related gene families within the Chlamydiae.</title>
        <authorList>
            <person name="Domman D."/>
            <person name="Collingro A."/>
            <person name="Lagkouvardos I."/>
            <person name="Gehre L."/>
            <person name="Weinmaier T."/>
            <person name="Rattei T."/>
            <person name="Subtil A."/>
            <person name="Horn M."/>
        </authorList>
    </citation>
    <scope>NUCLEOTIDE SEQUENCE [LARGE SCALE GENOMIC DNA]</scope>
    <source>
        <strain evidence="24 25">EI2</strain>
    </source>
</reference>
<dbReference type="Pfam" id="PF08245">
    <property type="entry name" value="Mur_ligase_M"/>
    <property type="match status" value="1"/>
</dbReference>
<evidence type="ECO:0000256" key="5">
    <source>
        <dbReference type="ARBA" id="ARBA00013023"/>
    </source>
</evidence>
<comment type="catalytic activity">
    <reaction evidence="17">
        <text>(6S)-5,6,7,8-tetrahydrofolyl-(gamma-L-Glu)(n) + L-glutamate + ATP = (6S)-5,6,7,8-tetrahydrofolyl-(gamma-L-Glu)(n+1) + ADP + phosphate + H(+)</text>
        <dbReference type="Rhea" id="RHEA:10580"/>
        <dbReference type="Rhea" id="RHEA-COMP:14738"/>
        <dbReference type="Rhea" id="RHEA-COMP:14740"/>
        <dbReference type="ChEBI" id="CHEBI:15378"/>
        <dbReference type="ChEBI" id="CHEBI:29985"/>
        <dbReference type="ChEBI" id="CHEBI:30616"/>
        <dbReference type="ChEBI" id="CHEBI:43474"/>
        <dbReference type="ChEBI" id="CHEBI:141005"/>
        <dbReference type="ChEBI" id="CHEBI:456216"/>
        <dbReference type="EC" id="6.3.2.17"/>
    </reaction>
</comment>
<evidence type="ECO:0000256" key="17">
    <source>
        <dbReference type="ARBA" id="ARBA00047493"/>
    </source>
</evidence>
<keyword evidence="9" id="KW-0479">Metal-binding</keyword>
<sequence length="421" mass="46374">MTIKTIAIPKIMPYSELIQRLFALNLHGGIKLGLSNCEKLQTILEFPDHSFSSIHVAGTNGKGSVVAKIASALEYAGYRVGVYTSPHISSFRERIRVNGIMISEADVEKILSHLFNLTAQYSIPATFFELTTFLALVYFSREKVDFAVLETGLGGRLDATNIVSPVLSIITSISLDHTDILGNTLEAIAKEKAGIIKSHTPVIIGPQTPYLFIEKLAYQKNSFCHTIKNQFLLFDQENNAIAKKSLEVLSENWDIPQEAIFKGLEAKQPCRFEIINNSVILDVAHNPSGLASLFAKAQTHFPNQPLRILFGLSKGKDLEGCLKILSRHGSAFHLVEAPNGRGISFDQLKQGLMNTGIASTVIYSHINIQQGVKIAIKQAESSGQLLLICGSFFIMSQVRQALGMIEHLDSIELNEKSMNSY</sequence>
<name>A0A0C1JXC4_9BACT</name>
<evidence type="ECO:0000256" key="4">
    <source>
        <dbReference type="ARBA" id="ARBA00008276"/>
    </source>
</evidence>
<accession>A0A0C1JXC4</accession>
<keyword evidence="10 21" id="KW-0547">Nucleotide-binding</keyword>
<evidence type="ECO:0000256" key="9">
    <source>
        <dbReference type="ARBA" id="ARBA00022723"/>
    </source>
</evidence>
<keyword evidence="13" id="KW-0289">Folate biosynthesis</keyword>
<evidence type="ECO:0000259" key="22">
    <source>
        <dbReference type="Pfam" id="PF02875"/>
    </source>
</evidence>
<dbReference type="Proteomes" id="UP000031465">
    <property type="component" value="Unassembled WGS sequence"/>
</dbReference>
<comment type="pathway">
    <text evidence="3">Cofactor biosynthesis; tetrahydrofolylpolyglutamate biosynthesis.</text>
</comment>